<dbReference type="SUPFAM" id="SSF46689">
    <property type="entry name" value="Homeodomain-like"/>
    <property type="match status" value="1"/>
</dbReference>
<gene>
    <name evidence="1" type="ORF">RM552_16510</name>
</gene>
<protein>
    <submittedName>
        <fullName evidence="1">TetR/AcrR family transcriptional regulator</fullName>
    </submittedName>
</protein>
<keyword evidence="2" id="KW-1185">Reference proteome</keyword>
<name>A0ABU2ZUY8_9ALTE</name>
<organism evidence="1 2">
    <name type="scientific">Glaciecola petra</name>
    <dbReference type="NCBI Taxonomy" id="3075602"/>
    <lineage>
        <taxon>Bacteria</taxon>
        <taxon>Pseudomonadati</taxon>
        <taxon>Pseudomonadota</taxon>
        <taxon>Gammaproteobacteria</taxon>
        <taxon>Alteromonadales</taxon>
        <taxon>Alteromonadaceae</taxon>
        <taxon>Glaciecola</taxon>
    </lineage>
</organism>
<dbReference type="RefSeq" id="WP_311369983.1">
    <property type="nucleotide sequence ID" value="NZ_JAVRHX010000007.1"/>
</dbReference>
<evidence type="ECO:0000313" key="1">
    <source>
        <dbReference type="EMBL" id="MDT0596459.1"/>
    </source>
</evidence>
<dbReference type="Gene3D" id="1.10.357.10">
    <property type="entry name" value="Tetracycline Repressor, domain 2"/>
    <property type="match status" value="1"/>
</dbReference>
<reference evidence="1 2" key="1">
    <citation type="submission" date="2023-09" db="EMBL/GenBank/DDBJ databases">
        <authorList>
            <person name="Rey-Velasco X."/>
        </authorList>
    </citation>
    <scope>NUCLEOTIDE SEQUENCE [LARGE SCALE GENOMIC DNA]</scope>
    <source>
        <strain evidence="1 2">P117</strain>
    </source>
</reference>
<dbReference type="InterPro" id="IPR009057">
    <property type="entry name" value="Homeodomain-like_sf"/>
</dbReference>
<accession>A0ABU2ZUY8</accession>
<sequence length="193" mass="22845">MTEVKEDGRFERSKRNRQSIIDAMIKLIGEGIYIPTAQQVADEAGITIRTVFRHFSEMDLLYKEIDDFCKPTYEKLFIFEEFSESLNDRVHELIDACINAYVELFHLEKATHVLMWRSEVIQSTYKRNQILIRKTLLKILPELKDSQKPYAIEIADAITSFEYFERLYSFQDLSVEDCKTILRNRMIELVSEQ</sequence>
<proteinExistence type="predicted"/>
<dbReference type="EMBL" id="JAVRHX010000007">
    <property type="protein sequence ID" value="MDT0596459.1"/>
    <property type="molecule type" value="Genomic_DNA"/>
</dbReference>
<evidence type="ECO:0000313" key="2">
    <source>
        <dbReference type="Proteomes" id="UP001253545"/>
    </source>
</evidence>
<comment type="caution">
    <text evidence="1">The sequence shown here is derived from an EMBL/GenBank/DDBJ whole genome shotgun (WGS) entry which is preliminary data.</text>
</comment>
<dbReference type="Proteomes" id="UP001253545">
    <property type="component" value="Unassembled WGS sequence"/>
</dbReference>